<evidence type="ECO:0000313" key="2">
    <source>
        <dbReference type="EMBL" id="CEO89516.1"/>
    </source>
</evidence>
<keyword evidence="3" id="KW-1185">Reference proteome</keyword>
<protein>
    <submittedName>
        <fullName evidence="2">Putative lipoprotein</fullName>
    </submittedName>
</protein>
<dbReference type="RefSeq" id="WP_198142392.1">
    <property type="nucleotide sequence ID" value="NZ_CDRZ01000248.1"/>
</dbReference>
<gene>
    <name evidence="2" type="ORF">SSCH_500017</name>
</gene>
<accession>A0A0B7MNF1</accession>
<dbReference type="InterPro" id="IPR027954">
    <property type="entry name" value="Transcobalamin-like_C"/>
</dbReference>
<name>A0A0B7MNF1_9FIRM</name>
<dbReference type="Gene3D" id="2.170.130.30">
    <property type="match status" value="1"/>
</dbReference>
<dbReference type="Proteomes" id="UP000046155">
    <property type="component" value="Unassembled WGS sequence"/>
</dbReference>
<keyword evidence="2" id="KW-0449">Lipoprotein</keyword>
<proteinExistence type="predicted"/>
<sequence length="174" mass="20385">MRFFFIVIAVSRIEILSVDEYYLTHIDDIKKDSQVVTVSIRCDTILNNMDKLAPELRDEKYVPRDGIILEETQYVLRPGDTVFDVLNRAVRYNKIHMEYQGERDNVYGSAYIRGINHLYEYSCGHLSGWMYKVNGKYPGYGISKYKLKDRDKVEFVYTCDLGRDVGGSFYSERN</sequence>
<dbReference type="AlphaFoldDB" id="A0A0B7MNF1"/>
<reference evidence="3" key="1">
    <citation type="submission" date="2015-01" db="EMBL/GenBank/DDBJ databases">
        <authorList>
            <person name="Manzoor Shahid"/>
            <person name="Zubair Saima"/>
        </authorList>
    </citation>
    <scope>NUCLEOTIDE SEQUENCE [LARGE SCALE GENOMIC DNA]</scope>
    <source>
        <strain evidence="3">Sp3</strain>
    </source>
</reference>
<dbReference type="Pfam" id="PF14478">
    <property type="entry name" value="DUF4430"/>
    <property type="match status" value="1"/>
</dbReference>
<organism evidence="2 3">
    <name type="scientific">Syntrophaceticus schinkii</name>
    <dbReference type="NCBI Taxonomy" id="499207"/>
    <lineage>
        <taxon>Bacteria</taxon>
        <taxon>Bacillati</taxon>
        <taxon>Bacillota</taxon>
        <taxon>Clostridia</taxon>
        <taxon>Thermoanaerobacterales</taxon>
        <taxon>Thermoanaerobacterales Family III. Incertae Sedis</taxon>
        <taxon>Syntrophaceticus</taxon>
    </lineage>
</organism>
<feature type="domain" description="Transcobalamin-like C-terminal" evidence="1">
    <location>
        <begin position="79"/>
        <end position="158"/>
    </location>
</feature>
<evidence type="ECO:0000313" key="3">
    <source>
        <dbReference type="Proteomes" id="UP000046155"/>
    </source>
</evidence>
<evidence type="ECO:0000259" key="1">
    <source>
        <dbReference type="Pfam" id="PF14478"/>
    </source>
</evidence>
<dbReference type="EMBL" id="CDRZ01000248">
    <property type="protein sequence ID" value="CEO89516.1"/>
    <property type="molecule type" value="Genomic_DNA"/>
</dbReference>